<keyword evidence="3 10" id="KW-0645">Protease</keyword>
<dbReference type="NCBIfam" id="TIGR01554">
    <property type="entry name" value="major_cap_HK97"/>
    <property type="match status" value="1"/>
</dbReference>
<feature type="domain" description="Phage capsid-like C-terminal" evidence="9">
    <location>
        <begin position="668"/>
        <end position="961"/>
    </location>
</feature>
<keyword evidence="7" id="KW-0175">Coiled coil</keyword>
<evidence type="ECO:0000256" key="5">
    <source>
        <dbReference type="ARBA" id="ARBA00022844"/>
    </source>
</evidence>
<evidence type="ECO:0000259" key="9">
    <source>
        <dbReference type="Pfam" id="PF05065"/>
    </source>
</evidence>
<dbReference type="GO" id="GO:0044423">
    <property type="term" value="C:virion component"/>
    <property type="evidence" value="ECO:0007669"/>
    <property type="project" value="UniProtKB-KW"/>
</dbReference>
<feature type="coiled-coil region" evidence="7">
    <location>
        <begin position="487"/>
        <end position="514"/>
    </location>
</feature>
<evidence type="ECO:0000259" key="8">
    <source>
        <dbReference type="Pfam" id="PF04586"/>
    </source>
</evidence>
<dbReference type="Pfam" id="PF05065">
    <property type="entry name" value="Phage_capsid"/>
    <property type="match status" value="1"/>
</dbReference>
<name>A0A218MK92_9VIRU</name>
<feature type="domain" description="Prohead serine protease" evidence="8">
    <location>
        <begin position="12"/>
        <end position="153"/>
    </location>
</feature>
<keyword evidence="4" id="KW-0378">Hydrolase</keyword>
<evidence type="ECO:0000256" key="4">
    <source>
        <dbReference type="ARBA" id="ARBA00022801"/>
    </source>
</evidence>
<dbReference type="SUPFAM" id="SSF56563">
    <property type="entry name" value="Major capsid protein gp5"/>
    <property type="match status" value="1"/>
</dbReference>
<organism evidence="10">
    <name type="scientific">uncultured virus</name>
    <dbReference type="NCBI Taxonomy" id="340016"/>
    <lineage>
        <taxon>Viruses</taxon>
        <taxon>environmental samples</taxon>
    </lineage>
</organism>
<evidence type="ECO:0000256" key="6">
    <source>
        <dbReference type="ARBA" id="ARBA00023045"/>
    </source>
</evidence>
<dbReference type="InterPro" id="IPR024455">
    <property type="entry name" value="Phage_capsid"/>
</dbReference>
<protein>
    <submittedName>
        <fullName evidence="10">Putative prohead protease</fullName>
    </submittedName>
</protein>
<dbReference type="EMBL" id="KY052794">
    <property type="protein sequence ID" value="ASE99692.1"/>
    <property type="molecule type" value="Genomic_DNA"/>
</dbReference>
<accession>A0A218MK92</accession>
<reference evidence="10" key="1">
    <citation type="submission" date="2016-10" db="EMBL/GenBank/DDBJ databases">
        <authorList>
            <person name="Varghese N."/>
        </authorList>
    </citation>
    <scope>NUCLEOTIDE SEQUENCE</scope>
</reference>
<evidence type="ECO:0000256" key="1">
    <source>
        <dbReference type="ARBA" id="ARBA00004328"/>
    </source>
</evidence>
<dbReference type="GO" id="GO:0008233">
    <property type="term" value="F:peptidase activity"/>
    <property type="evidence" value="ECO:0007669"/>
    <property type="project" value="UniProtKB-KW"/>
</dbReference>
<dbReference type="GO" id="GO:0006508">
    <property type="term" value="P:proteolysis"/>
    <property type="evidence" value="ECO:0007669"/>
    <property type="project" value="UniProtKB-KW"/>
</dbReference>
<evidence type="ECO:0000256" key="7">
    <source>
        <dbReference type="SAM" id="Coils"/>
    </source>
</evidence>
<dbReference type="NCBIfam" id="TIGR01543">
    <property type="entry name" value="proheadase_HK97"/>
    <property type="match status" value="1"/>
</dbReference>
<keyword evidence="2" id="KW-1188">Viral release from host cell</keyword>
<keyword evidence="5" id="KW-0946">Virion</keyword>
<feature type="coiled-coil region" evidence="7">
    <location>
        <begin position="579"/>
        <end position="620"/>
    </location>
</feature>
<keyword evidence="6" id="KW-1273">Viral capsid maturation</keyword>
<proteinExistence type="predicted"/>
<keyword evidence="6" id="KW-0118">Viral capsid assembly</keyword>
<dbReference type="InterPro" id="IPR054613">
    <property type="entry name" value="Peptidase_S78_dom"/>
</dbReference>
<comment type="subcellular location">
    <subcellularLocation>
        <location evidence="1">Virion</location>
    </subcellularLocation>
</comment>
<dbReference type="InterPro" id="IPR054612">
    <property type="entry name" value="Phage_capsid-like_C"/>
</dbReference>
<reference evidence="10" key="2">
    <citation type="journal article" date="2017" name="Nat. Commun.">
        <title>Single-virus genomics reveals hidden cosmopolitan and abundant viruses.</title>
        <authorList>
            <person name="Martinez-Hernandez F."/>
            <person name="Fornas O."/>
            <person name="Lluesma Gomez M."/>
            <person name="Bolduc B."/>
            <person name="de la Cruz Pena M.J."/>
            <person name="Martinez J.M."/>
            <person name="Anton J."/>
            <person name="Gasol J.M."/>
            <person name="Rosselli R."/>
            <person name="Rodriguez-Valera F."/>
            <person name="Sullivan M.B."/>
            <person name="Acinas S.G."/>
            <person name="Martinez-Garcia M."/>
        </authorList>
    </citation>
    <scope>NUCLEOTIDE SEQUENCE</scope>
</reference>
<dbReference type="InterPro" id="IPR006433">
    <property type="entry name" value="Prohead_protease"/>
</dbReference>
<evidence type="ECO:0000256" key="3">
    <source>
        <dbReference type="ARBA" id="ARBA00022670"/>
    </source>
</evidence>
<evidence type="ECO:0000313" key="10">
    <source>
        <dbReference type="EMBL" id="ASE99692.1"/>
    </source>
</evidence>
<sequence>MIDKKLYVASNFTTKANNKTKFLNIAGYANTTSKDRSGDVVTAAAWAKGVENYRTNPVLLYQHKHDCPIGKVNKIKVDKKGIYVEAGVSQAAEKNHGVQTLIRDGSLKSFSVGFRAKDGHYDKKSDSMVITDLELMEISVVSVPCNQDSLFSVRKSFKTDDEYKTFVNSFKDMHEGPMMSDKDEITVGGYNTTHFYMCGMAQTTMKDVADMPGAEELTKMQDDFFKLEKVVMDAGEADESQIVKATKMYNNIMSKAGEVGLADEIGQYMTTHLNTILKGDPEPGYGRTDIEDDMKSQDKQKDGHLKAIVTTMNEGHYHTGEMAPETHNGITTYASHMANHTHMIVDGMVQMAEGHSHDISMGGMIVLETEDNMSPNTTERPLSPSEEMVANGKSMEETVSEEEKETEQAEELTVEASPDAKIPFLNLLHSSPDKMKNGEVVDINNKNYRIIKTATDESPTYKFLQVDSKGNSCDNTLEIKLSNLTKNSREEKKSDSLTLEIRELETKKEKAQMAEQVVDKPIDLTQAGAEKVKAEEVSTVTKQVTQEIPTVKSEVSEPQVAKLVEKTGSAIMTESDAQETEKAIEVKKAAEEVETLKQEMQKYKEQIASLSNSKMKYQESQRTSPKFSEKQMANAYLLAKALNRKDPFDTKIGMTMKNVTTVDQFLSNFSSNIYTEMEQQLIIAPMFNRMAVDARNFRVPVADEDTDGDVAQFASGTFSAGISDTTRVPTSQQNTIKAVTFTPHKFMATTHLAKDEEEDTILPLLDFLRAAATRRMARAIDKSILRGRGNLTGFTAAPTNAIAVGSGYACVFKGITKLLDDAGLETDTGAAATKAAPAQIASARETMGKYGLQLGEQLVYLTTIEGYNALVTNSDFQTVDKFGPNATYLTGSVGAIYGIPIMITEFLDNAVTGEANNHIGALVYKPGFMIAERRAMEVESEYEPRQQVTALYMSTRFDFKALTTVADAALNTSNYAYGCLVRSG</sequence>
<dbReference type="GO" id="GO:0046797">
    <property type="term" value="P:viral procapsid maturation"/>
    <property type="evidence" value="ECO:0007669"/>
    <property type="project" value="UniProtKB-KW"/>
</dbReference>
<dbReference type="Pfam" id="PF04586">
    <property type="entry name" value="Peptidase_S78"/>
    <property type="match status" value="1"/>
</dbReference>
<evidence type="ECO:0000256" key="2">
    <source>
        <dbReference type="ARBA" id="ARBA00022612"/>
    </source>
</evidence>